<dbReference type="EMBL" id="BJXB01000058">
    <property type="protein sequence ID" value="GEM50101.1"/>
    <property type="molecule type" value="Genomic_DNA"/>
</dbReference>
<sequence>MHTFTARHVLYASTATEGPLGVQVYLNPNEWRTYEGSAERRAQVTYTLLDGTSHQHIFGDVGQVDLIQEEGVDPFYKLNFWFETRA</sequence>
<evidence type="ECO:0000313" key="1">
    <source>
        <dbReference type="EMBL" id="GEM50101.1"/>
    </source>
</evidence>
<accession>A0A511NCN6</accession>
<dbReference type="Proteomes" id="UP000321306">
    <property type="component" value="Unassembled WGS sequence"/>
</dbReference>
<protein>
    <submittedName>
        <fullName evidence="1">Uncharacterized protein</fullName>
    </submittedName>
</protein>
<comment type="caution">
    <text evidence="1">The sequence shown here is derived from an EMBL/GenBank/DDBJ whole genome shotgun (WGS) entry which is preliminary data.</text>
</comment>
<dbReference type="OrthoDB" id="9922076at2"/>
<evidence type="ECO:0000313" key="2">
    <source>
        <dbReference type="Proteomes" id="UP000321306"/>
    </source>
</evidence>
<dbReference type="RefSeq" id="WP_146891968.1">
    <property type="nucleotide sequence ID" value="NZ_BJXB01000058.1"/>
</dbReference>
<gene>
    <name evidence="1" type="ORF">DC3_57360</name>
</gene>
<name>A0A511NCN6_DEIC1</name>
<dbReference type="AlphaFoldDB" id="A0A511NCN6"/>
<reference evidence="1 2" key="1">
    <citation type="submission" date="2019-07" db="EMBL/GenBank/DDBJ databases">
        <title>Whole genome shotgun sequence of Deinococcus cellulosilyticus NBRC 106333.</title>
        <authorList>
            <person name="Hosoyama A."/>
            <person name="Uohara A."/>
            <person name="Ohji S."/>
            <person name="Ichikawa N."/>
        </authorList>
    </citation>
    <scope>NUCLEOTIDE SEQUENCE [LARGE SCALE GENOMIC DNA]</scope>
    <source>
        <strain evidence="1 2">NBRC 106333</strain>
    </source>
</reference>
<keyword evidence="2" id="KW-1185">Reference proteome</keyword>
<proteinExistence type="predicted"/>
<organism evidence="1 2">
    <name type="scientific">Deinococcus cellulosilyticus (strain DSM 18568 / NBRC 106333 / KACC 11606 / 5516J-15)</name>
    <dbReference type="NCBI Taxonomy" id="1223518"/>
    <lineage>
        <taxon>Bacteria</taxon>
        <taxon>Thermotogati</taxon>
        <taxon>Deinococcota</taxon>
        <taxon>Deinococci</taxon>
        <taxon>Deinococcales</taxon>
        <taxon>Deinococcaceae</taxon>
        <taxon>Deinococcus</taxon>
    </lineage>
</organism>